<dbReference type="EMBL" id="BGZK01001137">
    <property type="protein sequence ID" value="GBP72217.1"/>
    <property type="molecule type" value="Genomic_DNA"/>
</dbReference>
<gene>
    <name evidence="2" type="ORF">EVAR_51124_1</name>
</gene>
<comment type="caution">
    <text evidence="2">The sequence shown here is derived from an EMBL/GenBank/DDBJ whole genome shotgun (WGS) entry which is preliminary data.</text>
</comment>
<proteinExistence type="predicted"/>
<evidence type="ECO:0000256" key="1">
    <source>
        <dbReference type="SAM" id="MobiDB-lite"/>
    </source>
</evidence>
<feature type="region of interest" description="Disordered" evidence="1">
    <location>
        <begin position="72"/>
        <end position="101"/>
    </location>
</feature>
<feature type="compositionally biased region" description="Low complexity" evidence="1">
    <location>
        <begin position="84"/>
        <end position="93"/>
    </location>
</feature>
<reference evidence="2 3" key="1">
    <citation type="journal article" date="2019" name="Commun. Biol.">
        <title>The bagworm genome reveals a unique fibroin gene that provides high tensile strength.</title>
        <authorList>
            <person name="Kono N."/>
            <person name="Nakamura H."/>
            <person name="Ohtoshi R."/>
            <person name="Tomita M."/>
            <person name="Numata K."/>
            <person name="Arakawa K."/>
        </authorList>
    </citation>
    <scope>NUCLEOTIDE SEQUENCE [LARGE SCALE GENOMIC DNA]</scope>
</reference>
<keyword evidence="3" id="KW-1185">Reference proteome</keyword>
<accession>A0A4C1YCL0</accession>
<evidence type="ECO:0000313" key="2">
    <source>
        <dbReference type="EMBL" id="GBP72217.1"/>
    </source>
</evidence>
<protein>
    <submittedName>
        <fullName evidence="2">Uncharacterized protein</fullName>
    </submittedName>
</protein>
<name>A0A4C1YCL0_EUMVA</name>
<evidence type="ECO:0000313" key="3">
    <source>
        <dbReference type="Proteomes" id="UP000299102"/>
    </source>
</evidence>
<organism evidence="2 3">
    <name type="scientific">Eumeta variegata</name>
    <name type="common">Bagworm moth</name>
    <name type="synonym">Eumeta japonica</name>
    <dbReference type="NCBI Taxonomy" id="151549"/>
    <lineage>
        <taxon>Eukaryota</taxon>
        <taxon>Metazoa</taxon>
        <taxon>Ecdysozoa</taxon>
        <taxon>Arthropoda</taxon>
        <taxon>Hexapoda</taxon>
        <taxon>Insecta</taxon>
        <taxon>Pterygota</taxon>
        <taxon>Neoptera</taxon>
        <taxon>Endopterygota</taxon>
        <taxon>Lepidoptera</taxon>
        <taxon>Glossata</taxon>
        <taxon>Ditrysia</taxon>
        <taxon>Tineoidea</taxon>
        <taxon>Psychidae</taxon>
        <taxon>Oiketicinae</taxon>
        <taxon>Eumeta</taxon>
    </lineage>
</organism>
<dbReference type="Proteomes" id="UP000299102">
    <property type="component" value="Unassembled WGS sequence"/>
</dbReference>
<sequence length="169" mass="18643">MPFFAVGSGQYRNGRRFRSRNFHTPFLTGAGAGWRTYIASCPGVFSSGIRPRRSSGDGPISGIQTWRIREPAGDQEESSVGIPTSSSTVTAVSGSGGEAMGRRSVRIGETRRWRTSTVRKNYDDHLLPLGVVFWRPTDVYCSAYITKLAITKNGFKKIDHPLYILDLAP</sequence>
<dbReference type="AlphaFoldDB" id="A0A4C1YCL0"/>